<evidence type="ECO:0000313" key="1">
    <source>
        <dbReference type="EMBL" id="SCW74980.1"/>
    </source>
</evidence>
<dbReference type="AlphaFoldDB" id="A0A1G4T0L9"/>
<accession>A0A1G4T0L9</accession>
<organism evidence="1 2">
    <name type="scientific">Paenibacillus tianmuensis</name>
    <dbReference type="NCBI Taxonomy" id="624147"/>
    <lineage>
        <taxon>Bacteria</taxon>
        <taxon>Bacillati</taxon>
        <taxon>Bacillota</taxon>
        <taxon>Bacilli</taxon>
        <taxon>Bacillales</taxon>
        <taxon>Paenibacillaceae</taxon>
        <taxon>Paenibacillus</taxon>
    </lineage>
</organism>
<evidence type="ECO:0000313" key="2">
    <source>
        <dbReference type="Proteomes" id="UP000198601"/>
    </source>
</evidence>
<gene>
    <name evidence="1" type="ORF">SAMN04487970_103964</name>
</gene>
<reference evidence="2" key="1">
    <citation type="submission" date="2016-10" db="EMBL/GenBank/DDBJ databases">
        <authorList>
            <person name="Varghese N."/>
            <person name="Submissions S."/>
        </authorList>
    </citation>
    <scope>NUCLEOTIDE SEQUENCE [LARGE SCALE GENOMIC DNA]</scope>
    <source>
        <strain evidence="2">CGMCC 1.8946</strain>
    </source>
</reference>
<proteinExistence type="predicted"/>
<name>A0A1G4T0L9_9BACL</name>
<protein>
    <submittedName>
        <fullName evidence="1">Uncharacterized protein</fullName>
    </submittedName>
</protein>
<dbReference type="Proteomes" id="UP000198601">
    <property type="component" value="Unassembled WGS sequence"/>
</dbReference>
<sequence>MYVLTASKKKMETLLLWTVHCQMKNVNFVLITPPDDGLTMA</sequence>
<dbReference type="EMBL" id="FMTT01000039">
    <property type="protein sequence ID" value="SCW74980.1"/>
    <property type="molecule type" value="Genomic_DNA"/>
</dbReference>
<keyword evidence="2" id="KW-1185">Reference proteome</keyword>
<dbReference type="STRING" id="624147.SAMN04487970_103964"/>